<feature type="region of interest" description="Disordered" evidence="3">
    <location>
        <begin position="485"/>
        <end position="507"/>
    </location>
</feature>
<keyword evidence="4" id="KW-0472">Membrane</keyword>
<dbReference type="PANTHER" id="PTHR24366">
    <property type="entry name" value="IG(IMMUNOGLOBULIN) AND LRR(LEUCINE RICH REPEAT) DOMAINS"/>
    <property type="match status" value="1"/>
</dbReference>
<keyword evidence="4" id="KW-1133">Transmembrane helix</keyword>
<evidence type="ECO:0000313" key="6">
    <source>
        <dbReference type="WBParaSite" id="jg5109"/>
    </source>
</evidence>
<dbReference type="SMART" id="SM00369">
    <property type="entry name" value="LRR_TYP"/>
    <property type="match status" value="9"/>
</dbReference>
<evidence type="ECO:0000313" key="5">
    <source>
        <dbReference type="Proteomes" id="UP000887574"/>
    </source>
</evidence>
<accession>A0A915EC50</accession>
<keyword evidence="1" id="KW-0433">Leucine-rich repeat</keyword>
<evidence type="ECO:0000256" key="3">
    <source>
        <dbReference type="SAM" id="MobiDB-lite"/>
    </source>
</evidence>
<dbReference type="InterPro" id="IPR001611">
    <property type="entry name" value="Leu-rich_rpt"/>
</dbReference>
<feature type="region of interest" description="Disordered" evidence="3">
    <location>
        <begin position="516"/>
        <end position="535"/>
    </location>
</feature>
<dbReference type="Pfam" id="PF13855">
    <property type="entry name" value="LRR_8"/>
    <property type="match status" value="2"/>
</dbReference>
<evidence type="ECO:0000256" key="4">
    <source>
        <dbReference type="SAM" id="Phobius"/>
    </source>
</evidence>
<dbReference type="WBParaSite" id="jg5109">
    <property type="protein sequence ID" value="jg5109"/>
    <property type="gene ID" value="jg5109"/>
</dbReference>
<dbReference type="PROSITE" id="PS51450">
    <property type="entry name" value="LRR"/>
    <property type="match status" value="3"/>
</dbReference>
<dbReference type="Gene3D" id="3.80.10.10">
    <property type="entry name" value="Ribonuclease Inhibitor"/>
    <property type="match status" value="3"/>
</dbReference>
<dbReference type="SUPFAM" id="SSF52058">
    <property type="entry name" value="L domain-like"/>
    <property type="match status" value="1"/>
</dbReference>
<dbReference type="AlphaFoldDB" id="A0A915EC50"/>
<dbReference type="InterPro" id="IPR003591">
    <property type="entry name" value="Leu-rich_rpt_typical-subtyp"/>
</dbReference>
<keyword evidence="5" id="KW-1185">Reference proteome</keyword>
<keyword evidence="4" id="KW-0812">Transmembrane</keyword>
<keyword evidence="2" id="KW-0677">Repeat</keyword>
<sequence>MEADCFTGPLLDTLEELEISFNQLTTIPTNGIADLKVLRSLALVNNLIESVSEFSFCTFTIGFECKRAKINCAAWIFGLEGLKRLSLDKNHFEKIPTDAIASLAGKLEELSMGVNQIHEINDEALPLPKLKALSLDVNRLSRISGEVFKNTPNLLYLYLSNNVFSEIDPLMFQHIGQLKVLSMNYNMLSTLNKQTFQYAPSIVRLELANCFIGSIEEGTFWTIPKSQFISLANNKLRRVSQKVFASMPMTVALDMSNNMINEIEDFAFSGLTSLQMIDLSGNQLEKLPPNIFFNTFHADQVEEDRHQTNVVARVLNLHDNPWNCDLHLVWLVKWLKQNTNIQITSPATVQRGFYWLTILVSSRTYDPSSMSPTYSKSNKRPKPSPVISPHKWPSTTTIQPEVSLTNTMVTLSHSSVQKSGRFITLPSARRKLAVQSTTSQPRPAVIAKTNIAAMILVASLSLIGVIALLLITIRVIIKRTEDEQLKKNKKNQKPNLNTAHPIPRFQTTYPCSSSNYYADPSRRVGPPTTSTTHFYDDLQKDKTPIKRARFLSKSKTSIYRPAIDGLSSSYVEGRHVPLEINGQFPLLAATCPTYLGHHRIPMPLFSVENYTVRNASSLFNRYVKD</sequence>
<dbReference type="PANTHER" id="PTHR24366:SF96">
    <property type="entry name" value="LEUCINE RICH REPEAT CONTAINING 53"/>
    <property type="match status" value="1"/>
</dbReference>
<proteinExistence type="predicted"/>
<feature type="region of interest" description="Disordered" evidence="3">
    <location>
        <begin position="365"/>
        <end position="394"/>
    </location>
</feature>
<protein>
    <submittedName>
        <fullName evidence="6">Uncharacterized protein</fullName>
    </submittedName>
</protein>
<dbReference type="Proteomes" id="UP000887574">
    <property type="component" value="Unplaced"/>
</dbReference>
<reference evidence="6" key="1">
    <citation type="submission" date="2022-11" db="UniProtKB">
        <authorList>
            <consortium name="WormBaseParasite"/>
        </authorList>
    </citation>
    <scope>IDENTIFICATION</scope>
</reference>
<feature type="compositionally biased region" description="Polar residues" evidence="3">
    <location>
        <begin position="365"/>
        <end position="376"/>
    </location>
</feature>
<organism evidence="5 6">
    <name type="scientific">Ditylenchus dipsaci</name>
    <dbReference type="NCBI Taxonomy" id="166011"/>
    <lineage>
        <taxon>Eukaryota</taxon>
        <taxon>Metazoa</taxon>
        <taxon>Ecdysozoa</taxon>
        <taxon>Nematoda</taxon>
        <taxon>Chromadorea</taxon>
        <taxon>Rhabditida</taxon>
        <taxon>Tylenchina</taxon>
        <taxon>Tylenchomorpha</taxon>
        <taxon>Sphaerularioidea</taxon>
        <taxon>Anguinidae</taxon>
        <taxon>Anguininae</taxon>
        <taxon>Ditylenchus</taxon>
    </lineage>
</organism>
<name>A0A915EC50_9BILA</name>
<dbReference type="InterPro" id="IPR032675">
    <property type="entry name" value="LRR_dom_sf"/>
</dbReference>
<evidence type="ECO:0000256" key="2">
    <source>
        <dbReference type="ARBA" id="ARBA00022737"/>
    </source>
</evidence>
<feature type="transmembrane region" description="Helical" evidence="4">
    <location>
        <begin position="451"/>
        <end position="477"/>
    </location>
</feature>
<evidence type="ECO:0000256" key="1">
    <source>
        <dbReference type="ARBA" id="ARBA00022614"/>
    </source>
</evidence>